<organism evidence="4 5">
    <name type="scientific">Pseudokineococcus lusitanus</name>
    <dbReference type="NCBI Taxonomy" id="763993"/>
    <lineage>
        <taxon>Bacteria</taxon>
        <taxon>Bacillati</taxon>
        <taxon>Actinomycetota</taxon>
        <taxon>Actinomycetes</taxon>
        <taxon>Kineosporiales</taxon>
        <taxon>Kineosporiaceae</taxon>
        <taxon>Pseudokineococcus</taxon>
    </lineage>
</organism>
<comment type="caution">
    <text evidence="4">The sequence shown here is derived from an EMBL/GenBank/DDBJ whole genome shotgun (WGS) entry which is preliminary data.</text>
</comment>
<keyword evidence="2" id="KW-0012">Acyltransferase</keyword>
<dbReference type="AlphaFoldDB" id="A0A3N1GAI0"/>
<name>A0A3N1GAI0_9ACTN</name>
<dbReference type="PROSITE" id="PS51186">
    <property type="entry name" value="GNAT"/>
    <property type="match status" value="1"/>
</dbReference>
<dbReference type="Proteomes" id="UP000276232">
    <property type="component" value="Unassembled WGS sequence"/>
</dbReference>
<dbReference type="InParanoid" id="A0A3N1GAI0"/>
<evidence type="ECO:0000313" key="5">
    <source>
        <dbReference type="Proteomes" id="UP000276232"/>
    </source>
</evidence>
<reference evidence="4 5" key="1">
    <citation type="journal article" date="2015" name="Stand. Genomic Sci.">
        <title>Genomic Encyclopedia of Bacterial and Archaeal Type Strains, Phase III: the genomes of soil and plant-associated and newly described type strains.</title>
        <authorList>
            <person name="Whitman W.B."/>
            <person name="Woyke T."/>
            <person name="Klenk H.P."/>
            <person name="Zhou Y."/>
            <person name="Lilburn T.G."/>
            <person name="Beck B.J."/>
            <person name="De Vos P."/>
            <person name="Vandamme P."/>
            <person name="Eisen J.A."/>
            <person name="Garrity G."/>
            <person name="Hugenholtz P."/>
            <person name="Kyrpides N.C."/>
        </authorList>
    </citation>
    <scope>NUCLEOTIDE SEQUENCE [LARGE SCALE GENOMIC DNA]</scope>
    <source>
        <strain evidence="4 5">CECT 7306</strain>
    </source>
</reference>
<keyword evidence="5" id="KW-1185">Reference proteome</keyword>
<dbReference type="Pfam" id="PF00583">
    <property type="entry name" value="Acetyltransf_1"/>
    <property type="match status" value="1"/>
</dbReference>
<gene>
    <name evidence="4" type="ORF">EDC03_2748</name>
</gene>
<keyword evidence="1 4" id="KW-0808">Transferase</keyword>
<dbReference type="InterPro" id="IPR016181">
    <property type="entry name" value="Acyl_CoA_acyltransferase"/>
</dbReference>
<dbReference type="GO" id="GO:0016747">
    <property type="term" value="F:acyltransferase activity, transferring groups other than amino-acyl groups"/>
    <property type="evidence" value="ECO:0007669"/>
    <property type="project" value="InterPro"/>
</dbReference>
<sequence length="170" mass="18369">MSEVVVDLPRDEDAEALGRMHLRSWHETYPSAEHGVDAAWVDAHAGSKDSPAAAAARRRFFAAQRSDPARTFYRVARRGGDVVGLVHATRPAEGDAVLEALYLLRAHQGTGVADRMLAAALGWLGPQPISLEVAAYNARAVAFYRRHGFRPTGATSVVLGLPTVVMRRTG</sequence>
<dbReference type="Gene3D" id="3.40.630.30">
    <property type="match status" value="1"/>
</dbReference>
<dbReference type="SUPFAM" id="SSF55729">
    <property type="entry name" value="Acyl-CoA N-acyltransferases (Nat)"/>
    <property type="match status" value="1"/>
</dbReference>
<dbReference type="RefSeq" id="WP_123380816.1">
    <property type="nucleotide sequence ID" value="NZ_RJKN01000007.1"/>
</dbReference>
<protein>
    <submittedName>
        <fullName evidence="4">Acetyltransferase (GNAT) family protein</fullName>
    </submittedName>
</protein>
<dbReference type="PANTHER" id="PTHR43877">
    <property type="entry name" value="AMINOALKYLPHOSPHONATE N-ACETYLTRANSFERASE-RELATED-RELATED"/>
    <property type="match status" value="1"/>
</dbReference>
<dbReference type="CDD" id="cd04301">
    <property type="entry name" value="NAT_SF"/>
    <property type="match status" value="1"/>
</dbReference>
<accession>A0A3N1GAI0</accession>
<evidence type="ECO:0000256" key="2">
    <source>
        <dbReference type="ARBA" id="ARBA00023315"/>
    </source>
</evidence>
<dbReference type="EMBL" id="RJKN01000007">
    <property type="protein sequence ID" value="ROP27224.1"/>
    <property type="molecule type" value="Genomic_DNA"/>
</dbReference>
<proteinExistence type="predicted"/>
<dbReference type="OrthoDB" id="9799092at2"/>
<feature type="domain" description="N-acetyltransferase" evidence="3">
    <location>
        <begin position="27"/>
        <end position="170"/>
    </location>
</feature>
<dbReference type="InterPro" id="IPR050832">
    <property type="entry name" value="Bact_Acetyltransf"/>
</dbReference>
<evidence type="ECO:0000259" key="3">
    <source>
        <dbReference type="PROSITE" id="PS51186"/>
    </source>
</evidence>
<evidence type="ECO:0000313" key="4">
    <source>
        <dbReference type="EMBL" id="ROP27224.1"/>
    </source>
</evidence>
<evidence type="ECO:0000256" key="1">
    <source>
        <dbReference type="ARBA" id="ARBA00022679"/>
    </source>
</evidence>
<dbReference type="InterPro" id="IPR000182">
    <property type="entry name" value="GNAT_dom"/>
</dbReference>